<organism evidence="2 3">
    <name type="scientific">Sedimentitalea nanhaiensis</name>
    <dbReference type="NCBI Taxonomy" id="999627"/>
    <lineage>
        <taxon>Bacteria</taxon>
        <taxon>Pseudomonadati</taxon>
        <taxon>Pseudomonadota</taxon>
        <taxon>Alphaproteobacteria</taxon>
        <taxon>Rhodobacterales</taxon>
        <taxon>Paracoccaceae</taxon>
        <taxon>Sedimentitalea</taxon>
    </lineage>
</organism>
<name>A0A1I7E2T7_9RHOB</name>
<dbReference type="STRING" id="999627.SAMN05216236_14217"/>
<keyword evidence="3" id="KW-1185">Reference proteome</keyword>
<proteinExistence type="predicted"/>
<protein>
    <submittedName>
        <fullName evidence="2">Uncharacterized protein</fullName>
    </submittedName>
</protein>
<evidence type="ECO:0000313" key="3">
    <source>
        <dbReference type="Proteomes" id="UP000182466"/>
    </source>
</evidence>
<gene>
    <name evidence="2" type="ORF">SAMN05216236_14217</name>
</gene>
<evidence type="ECO:0000256" key="1">
    <source>
        <dbReference type="SAM" id="MobiDB-lite"/>
    </source>
</evidence>
<dbReference type="Proteomes" id="UP000182466">
    <property type="component" value="Unassembled WGS sequence"/>
</dbReference>
<evidence type="ECO:0000313" key="2">
    <source>
        <dbReference type="EMBL" id="SFU18216.1"/>
    </source>
</evidence>
<dbReference type="AlphaFoldDB" id="A0A1I7E2T7"/>
<sequence length="99" mass="9940">MSAEVSSAGGGAPGSSASNGAAVQSLGCEPFMAAHALTSVPPTGKCSRSDEWAVSRLLRIGWRNRPVASILRDKAAMCGADLTALESVTVSIGQADPAP</sequence>
<dbReference type="EMBL" id="FPAW01000042">
    <property type="protein sequence ID" value="SFU18216.1"/>
    <property type="molecule type" value="Genomic_DNA"/>
</dbReference>
<feature type="region of interest" description="Disordered" evidence="1">
    <location>
        <begin position="1"/>
        <end position="21"/>
    </location>
</feature>
<reference evidence="2 3" key="1">
    <citation type="submission" date="2016-10" db="EMBL/GenBank/DDBJ databases">
        <authorList>
            <person name="de Groot N.N."/>
        </authorList>
    </citation>
    <scope>NUCLEOTIDE SEQUENCE [LARGE SCALE GENOMIC DNA]</scope>
    <source>
        <strain evidence="2 3">CGMCC 1.10959</strain>
    </source>
</reference>
<accession>A0A1I7E2T7</accession>